<dbReference type="RefSeq" id="WP_346754901.1">
    <property type="nucleotide sequence ID" value="NZ_JAUJEA010000013.1"/>
</dbReference>
<sequence length="285" mass="31831">MKNRKILVIGGKGKTGRKVVERLNNRSIDVRIGSRTEEPAFDWENPGTWVGALADIDTVYITYQPDLAVPGALNTIKEFTSVAVANGIKKMVILSGRGEKEAQLCEQVVMNAGVDWTVVRCDWFNQNFSESFFLDPILAGQVALPRAETQIPFIDTDDIADVVVESLLHDKHNGKIHELTGPRLLTFKDVVKEISKAIGRDIRFNSISIDEYVEMLRAIEVPENYIWLINYLFTHVLDGRNATITDGVEKVLGRKAKDFSEYVKETALSGVWNPINQGKGEGVKV</sequence>
<reference evidence="2" key="1">
    <citation type="submission" date="2023-06" db="EMBL/GenBank/DDBJ databases">
        <title>Genomic of Parafulvivirga corallium.</title>
        <authorList>
            <person name="Wang G."/>
        </authorList>
    </citation>
    <scope>NUCLEOTIDE SEQUENCE</scope>
    <source>
        <strain evidence="2">BMA10</strain>
    </source>
</reference>
<feature type="domain" description="NmrA-like" evidence="1">
    <location>
        <begin position="106"/>
        <end position="259"/>
    </location>
</feature>
<protein>
    <submittedName>
        <fullName evidence="2">NmrA family NAD(P)-binding protein</fullName>
    </submittedName>
</protein>
<dbReference type="Gene3D" id="3.40.50.720">
    <property type="entry name" value="NAD(P)-binding Rossmann-like Domain"/>
    <property type="match status" value="1"/>
</dbReference>
<dbReference type="Proteomes" id="UP001172082">
    <property type="component" value="Unassembled WGS sequence"/>
</dbReference>
<evidence type="ECO:0000259" key="1">
    <source>
        <dbReference type="Pfam" id="PF05368"/>
    </source>
</evidence>
<organism evidence="2 3">
    <name type="scientific">Splendidivirga corallicola</name>
    <dbReference type="NCBI Taxonomy" id="3051826"/>
    <lineage>
        <taxon>Bacteria</taxon>
        <taxon>Pseudomonadati</taxon>
        <taxon>Bacteroidota</taxon>
        <taxon>Cytophagia</taxon>
        <taxon>Cytophagales</taxon>
        <taxon>Splendidivirgaceae</taxon>
        <taxon>Splendidivirga</taxon>
    </lineage>
</organism>
<comment type="caution">
    <text evidence="2">The sequence shown here is derived from an EMBL/GenBank/DDBJ whole genome shotgun (WGS) entry which is preliminary data.</text>
</comment>
<dbReference type="InterPro" id="IPR036291">
    <property type="entry name" value="NAD(P)-bd_dom_sf"/>
</dbReference>
<name>A0ABT8KXJ9_9BACT</name>
<dbReference type="EMBL" id="JAUJEA010000013">
    <property type="protein sequence ID" value="MDN5204878.1"/>
    <property type="molecule type" value="Genomic_DNA"/>
</dbReference>
<evidence type="ECO:0000313" key="3">
    <source>
        <dbReference type="Proteomes" id="UP001172082"/>
    </source>
</evidence>
<accession>A0ABT8KXJ9</accession>
<dbReference type="InterPro" id="IPR051604">
    <property type="entry name" value="Ergot_Alk_Oxidoreductase"/>
</dbReference>
<dbReference type="SUPFAM" id="SSF51735">
    <property type="entry name" value="NAD(P)-binding Rossmann-fold domains"/>
    <property type="match status" value="1"/>
</dbReference>
<proteinExistence type="predicted"/>
<keyword evidence="3" id="KW-1185">Reference proteome</keyword>
<dbReference type="InterPro" id="IPR008030">
    <property type="entry name" value="NmrA-like"/>
</dbReference>
<dbReference type="PANTHER" id="PTHR43162">
    <property type="match status" value="1"/>
</dbReference>
<gene>
    <name evidence="2" type="ORF">QQ008_26035</name>
</gene>
<dbReference type="Pfam" id="PF05368">
    <property type="entry name" value="NmrA"/>
    <property type="match status" value="1"/>
</dbReference>
<evidence type="ECO:0000313" key="2">
    <source>
        <dbReference type="EMBL" id="MDN5204878.1"/>
    </source>
</evidence>
<dbReference type="Gene3D" id="3.90.25.10">
    <property type="entry name" value="UDP-galactose 4-epimerase, domain 1"/>
    <property type="match status" value="1"/>
</dbReference>
<dbReference type="PANTHER" id="PTHR43162:SF1">
    <property type="entry name" value="PRESTALK A DIFFERENTIATION PROTEIN A"/>
    <property type="match status" value="1"/>
</dbReference>